<name>A0ABV9XIW4_9ACTN</name>
<evidence type="ECO:0000313" key="3">
    <source>
        <dbReference type="EMBL" id="MFC5024374.1"/>
    </source>
</evidence>
<evidence type="ECO:0000256" key="2">
    <source>
        <dbReference type="SAM" id="Phobius"/>
    </source>
</evidence>
<evidence type="ECO:0008006" key="5">
    <source>
        <dbReference type="Google" id="ProtNLM"/>
    </source>
</evidence>
<gene>
    <name evidence="3" type="ORF">ACFPM3_19795</name>
</gene>
<organism evidence="3 4">
    <name type="scientific">Streptomyces coeruleoprunus</name>
    <dbReference type="NCBI Taxonomy" id="285563"/>
    <lineage>
        <taxon>Bacteria</taxon>
        <taxon>Bacillati</taxon>
        <taxon>Actinomycetota</taxon>
        <taxon>Actinomycetes</taxon>
        <taxon>Kitasatosporales</taxon>
        <taxon>Streptomycetaceae</taxon>
        <taxon>Streptomyces</taxon>
    </lineage>
</organism>
<feature type="transmembrane region" description="Helical" evidence="2">
    <location>
        <begin position="35"/>
        <end position="52"/>
    </location>
</feature>
<reference evidence="4" key="1">
    <citation type="journal article" date="2019" name="Int. J. Syst. Evol. Microbiol.">
        <title>The Global Catalogue of Microorganisms (GCM) 10K type strain sequencing project: providing services to taxonomists for standard genome sequencing and annotation.</title>
        <authorList>
            <consortium name="The Broad Institute Genomics Platform"/>
            <consortium name="The Broad Institute Genome Sequencing Center for Infectious Disease"/>
            <person name="Wu L."/>
            <person name="Ma J."/>
        </authorList>
    </citation>
    <scope>NUCLEOTIDE SEQUENCE [LARGE SCALE GENOMIC DNA]</scope>
    <source>
        <strain evidence="4">CGMCC 4.1648</strain>
    </source>
</reference>
<sequence length="654" mass="72050">MDPSWWIPTFLYVVLGSAAVLFFAATAISRWASRLLLAVTLVVWALIAGQVSEASGGRPGGATVDVSAVDGVAVTVGCLVDHGVLCLGPRDELGFPFSPGFVTWILLGSLLVGFVRLLELRNARGEPVSIEVDDLSYANPGSATDSPGTAGRDAATCTARMRTILSTQVQTPPPLPGGEPTLSLPTVLYEAKPKDADVVTKLLAYGWQLAFPRRGWRLTGHVQRSDGGFGVTVNITEKSRARSVLQDTYWADSEEEAVYKAAYTVAQLAIENSVGIPRWTKWHAKNGRGLRHYRDGADLLRNGGKPRKAERQFASAVRLDPANGLARSELALLRERRSPEEYLIALEMYLGLAQEYPEMIQPRYRAGVVLDLVDEWLDVWMNEPTWRNRLQKALAGARLVPASEAPPPPERRPARYYFLRLSGVELTGLSEDLRYRRLLRAWSRREGRDLYREMIRPLGTLRPRSRAAVEAAILSQRLHVLLSSWDSLPTLPELRRADPGFERDELRLRNLSGHANGLRSLVRAASGTGSPRLTTGGGEALGRIQIAGLARYNAACFYARLIGPGDGTDWADRTEEAARLSLDHLAASVQESELLDNWLDHLSDDPDLGHLQRHPVFRDWTLTRHTVVPPGTDEDEDADKDKALDAAAPAAHEE</sequence>
<evidence type="ECO:0000256" key="1">
    <source>
        <dbReference type="SAM" id="MobiDB-lite"/>
    </source>
</evidence>
<feature type="transmembrane region" description="Helical" evidence="2">
    <location>
        <begin position="6"/>
        <end position="28"/>
    </location>
</feature>
<accession>A0ABV9XIW4</accession>
<keyword evidence="2" id="KW-0472">Membrane</keyword>
<dbReference type="Proteomes" id="UP001595829">
    <property type="component" value="Unassembled WGS sequence"/>
</dbReference>
<feature type="transmembrane region" description="Helical" evidence="2">
    <location>
        <begin position="101"/>
        <end position="118"/>
    </location>
</feature>
<evidence type="ECO:0000313" key="4">
    <source>
        <dbReference type="Proteomes" id="UP001595829"/>
    </source>
</evidence>
<proteinExistence type="predicted"/>
<keyword evidence="4" id="KW-1185">Reference proteome</keyword>
<keyword evidence="2" id="KW-0812">Transmembrane</keyword>
<comment type="caution">
    <text evidence="3">The sequence shown here is derived from an EMBL/GenBank/DDBJ whole genome shotgun (WGS) entry which is preliminary data.</text>
</comment>
<feature type="region of interest" description="Disordered" evidence="1">
    <location>
        <begin position="628"/>
        <end position="654"/>
    </location>
</feature>
<keyword evidence="2" id="KW-1133">Transmembrane helix</keyword>
<feature type="compositionally biased region" description="Low complexity" evidence="1">
    <location>
        <begin position="645"/>
        <end position="654"/>
    </location>
</feature>
<dbReference type="EMBL" id="JBHSJD010000014">
    <property type="protein sequence ID" value="MFC5024374.1"/>
    <property type="molecule type" value="Genomic_DNA"/>
</dbReference>
<protein>
    <recommendedName>
        <fullName evidence="5">Tetratricopeptide repeat protein</fullName>
    </recommendedName>
</protein>
<dbReference type="RefSeq" id="WP_345686554.1">
    <property type="nucleotide sequence ID" value="NZ_BAABIT010000001.1"/>
</dbReference>